<feature type="compositionally biased region" description="Low complexity" evidence="2">
    <location>
        <begin position="246"/>
        <end position="255"/>
    </location>
</feature>
<feature type="region of interest" description="Disordered" evidence="2">
    <location>
        <begin position="233"/>
        <end position="255"/>
    </location>
</feature>
<reference evidence="4" key="2">
    <citation type="submission" date="2015-07" db="EMBL/GenBank/DDBJ databases">
        <title>The genome sequence of Plasmodium falciparum IGH-CR14.</title>
        <authorList>
            <consortium name="The Broad Institute Genome Sequencing Platform"/>
            <person name="Volkman S.K."/>
            <person name="Neafsey D.E."/>
            <person name="Dash A.P."/>
            <person name="Chitnis C.E."/>
            <person name="Hartl D.L."/>
            <person name="Young S.K."/>
            <person name="Kodira C.D."/>
            <person name="Zeng Q."/>
            <person name="Koehrsen M."/>
            <person name="Godfrey P."/>
            <person name="Alvarado L."/>
            <person name="Berlin A."/>
            <person name="Borenstein D."/>
            <person name="Chen Z."/>
            <person name="Engels R."/>
            <person name="Freedman E."/>
            <person name="Gellesch M."/>
            <person name="Goldberg J."/>
            <person name="Griggs A."/>
            <person name="Gujja S."/>
            <person name="Heiman D."/>
            <person name="Hepburn T."/>
            <person name="Howarth C."/>
            <person name="Jen D."/>
            <person name="Larson L."/>
            <person name="Lewis B."/>
            <person name="Mehta T."/>
            <person name="Park D."/>
            <person name="Pearson M."/>
            <person name="Roberts A."/>
            <person name="Saif S."/>
            <person name="Shea T."/>
            <person name="Shenoy N."/>
            <person name="Sisk P."/>
            <person name="Stolte C."/>
            <person name="Sykes S."/>
            <person name="Walk T."/>
            <person name="White J."/>
            <person name="Yandava C."/>
            <person name="Wirth D.F."/>
            <person name="Nusbaum C."/>
            <person name="Birren B."/>
        </authorList>
    </citation>
    <scope>NUCLEOTIDE SEQUENCE [LARGE SCALE GENOMIC DNA]</scope>
    <source>
        <strain evidence="4">IGH-CR14</strain>
    </source>
</reference>
<organism evidence="3 4">
    <name type="scientific">Plasmodium falciparum IGH-CR14</name>
    <dbReference type="NCBI Taxonomy" id="580059"/>
    <lineage>
        <taxon>Eukaryota</taxon>
        <taxon>Sar</taxon>
        <taxon>Alveolata</taxon>
        <taxon>Apicomplexa</taxon>
        <taxon>Aconoidasida</taxon>
        <taxon>Haemosporida</taxon>
        <taxon>Plasmodiidae</taxon>
        <taxon>Plasmodium</taxon>
        <taxon>Plasmodium (Laverania)</taxon>
    </lineage>
</organism>
<reference evidence="4" key="1">
    <citation type="submission" date="2015-07" db="EMBL/GenBank/DDBJ databases">
        <title>Annotation of Plasmodium falciparum IGH-CR14.</title>
        <authorList>
            <consortium name="The Broad Institute Genome Sequencing Platform"/>
            <person name="Volkman S.K."/>
            <person name="Neafsey D.E."/>
            <person name="Dash A.P."/>
            <person name="Chitnis C.E."/>
            <person name="Hartl D.L."/>
            <person name="Young S.K."/>
            <person name="Zeng Q."/>
            <person name="Koehrsen M."/>
            <person name="Alvarado L."/>
            <person name="Berlin A."/>
            <person name="Borenstein D."/>
            <person name="Chapman S.B."/>
            <person name="Chen Z."/>
            <person name="Engels R."/>
            <person name="Freedman E."/>
            <person name="Gellesch M."/>
            <person name="Goldberg J."/>
            <person name="Griggs A."/>
            <person name="Gujja S."/>
            <person name="Heilman E.R."/>
            <person name="Heiman D.I."/>
            <person name="Howarth C."/>
            <person name="Jen D."/>
            <person name="Larson L."/>
            <person name="Mehta T."/>
            <person name="Neiman D."/>
            <person name="Park D."/>
            <person name="Pearson M."/>
            <person name="Roberts A."/>
            <person name="Saif S."/>
            <person name="Shea T."/>
            <person name="Shenoy N."/>
            <person name="Sisk P."/>
            <person name="Stolte C."/>
            <person name="Sykes S."/>
            <person name="Walk T."/>
            <person name="White J."/>
            <person name="Yandava C."/>
            <person name="Haas B."/>
            <person name="Henn M.R."/>
            <person name="Nusbaum C."/>
            <person name="Birren B."/>
        </authorList>
    </citation>
    <scope>NUCLEOTIDE SEQUENCE [LARGE SCALE GENOMIC DNA]</scope>
    <source>
        <strain evidence="4">IGH-CR14</strain>
    </source>
</reference>
<dbReference type="SUPFAM" id="SSF50729">
    <property type="entry name" value="PH domain-like"/>
    <property type="match status" value="1"/>
</dbReference>
<dbReference type="OrthoDB" id="372199at2759"/>
<dbReference type="AlphaFoldDB" id="A0A0L1I6D2"/>
<evidence type="ECO:0000313" key="3">
    <source>
        <dbReference type="EMBL" id="KNG75017.1"/>
    </source>
</evidence>
<evidence type="ECO:0008006" key="5">
    <source>
        <dbReference type="Google" id="ProtNLM"/>
    </source>
</evidence>
<dbReference type="EMBL" id="GG665021">
    <property type="protein sequence ID" value="KNG75017.1"/>
    <property type="molecule type" value="Genomic_DNA"/>
</dbReference>
<sequence length="1015" mass="120675">MVKKENEENIAQENKEKEKPKNANDKADPLLKLKEEREKLIQWSKKLKNNNCSFMSSDKLDTEKSEKVYSSNDEYYYDEKNKLNHNDNKDNMNNHKKNNDNKNRKKENYLKNSSYNNLSDDKKDHMDPMLYQSIQKIKEIKNNNYDNDIFDEESIYDDYNINKIRKTKKKDKNNNSQNNSFQNNSSESNNQYYIFTNRENNKDTLNNVFKSTNNQKDESNLNYLHSDDEVFMDNSSDQKKTKNKIKINNNDNNNNNMKMMMMMMKPNLYHSSNDNFINMNEMDNSSNIIKEKDSNFISNNNYNKILNDTFLKNNSDIIIREPFFKTSKYGKQNEKNENFDEQLKGISNENNMKNSYLDNKKKIKLTKKKKKQTINLYNNDKHDISNIYDQNNISNPYNIYSSSIPHIGFSSNVNKLSNESVQTYVPTGSFVNSKDNSTCTTILSNNEMNTNDNNLTNSGAKLKNIQTKKMINLLENKVRTLESKKLNLNDKMKDLHDNAYMLIESKEKDNLTIQHYETLIKNLESKYNKLFNMYQELDEHRISYVDAYREKQTKIENLCAILQIKSEENLKLTQEINIINKKNEQLQGQIYEYIKDVEDKETDLNKKKEECVILKNNLETVTMEKHDFKKQLEEKTKQYNDLQNNMKTIKEQNEHLKNKFQSMGKTNDHTNNFFIPKIDNLIYILNKMLQVFKLNEQNILDYATFFKQNATVIEQKLLNNDNICNDIIQIIDKNLVNPIIDVVNQRDQQYIQKQNELKMKFDDDILKIYEQNINNVELANKHIEELKKLLKTITIKKNRIKQKALLLSYAQGRLNEKPILKEIKNMNIGSPLFKCKYNSYSHKPVQIYIKIVDNKYITWTKNVKGKKGFKKRKLIDIQDVINVDYGLNSRPVYWLIEKQNQKKLQKKKINLNEFYENNPYNINPYNCFTLYTKERTYDFFSDDDEVVASWVIGLGLLSYPYNKSPSIQSRSEFIIKRVQLKLKLYCIRNNMNYVKLWKNAIKKTQQQREVQHMEK</sequence>
<feature type="region of interest" description="Disordered" evidence="2">
    <location>
        <begin position="76"/>
        <end position="124"/>
    </location>
</feature>
<feature type="region of interest" description="Disordered" evidence="2">
    <location>
        <begin position="1"/>
        <end position="33"/>
    </location>
</feature>
<evidence type="ECO:0000256" key="1">
    <source>
        <dbReference type="SAM" id="Coils"/>
    </source>
</evidence>
<proteinExistence type="predicted"/>
<dbReference type="Proteomes" id="UP000054562">
    <property type="component" value="Unassembled WGS sequence"/>
</dbReference>
<feature type="compositionally biased region" description="Basic and acidic residues" evidence="2">
    <location>
        <begin position="77"/>
        <end position="109"/>
    </location>
</feature>
<feature type="coiled-coil region" evidence="1">
    <location>
        <begin position="569"/>
        <end position="659"/>
    </location>
</feature>
<feature type="region of interest" description="Disordered" evidence="2">
    <location>
        <begin position="167"/>
        <end position="189"/>
    </location>
</feature>
<feature type="compositionally biased region" description="Low complexity" evidence="2">
    <location>
        <begin position="174"/>
        <end position="189"/>
    </location>
</feature>
<feature type="coiled-coil region" evidence="1">
    <location>
        <begin position="464"/>
        <end position="540"/>
    </location>
</feature>
<keyword evidence="1" id="KW-0175">Coiled coil</keyword>
<evidence type="ECO:0000313" key="4">
    <source>
        <dbReference type="Proteomes" id="UP000054562"/>
    </source>
</evidence>
<evidence type="ECO:0000256" key="2">
    <source>
        <dbReference type="SAM" id="MobiDB-lite"/>
    </source>
</evidence>
<protein>
    <recommendedName>
        <fullName evidence="5">PH domain-containing protein</fullName>
    </recommendedName>
</protein>
<feature type="coiled-coil region" evidence="1">
    <location>
        <begin position="766"/>
        <end position="803"/>
    </location>
</feature>
<gene>
    <name evidence="3" type="ORF">PFMG_01206</name>
</gene>
<name>A0A0L1I6D2_PLAFA</name>
<accession>A0A0L1I6D2</accession>